<sequence>MASPSPISRQTMLPAVLSTILACILAAVCAMILTDGEMLAVIVATAGALLAGGILLLRMCQTSDC</sequence>
<dbReference type="RefSeq" id="WP_152571278.1">
    <property type="nucleotide sequence ID" value="NZ_CALLHR010000174.1"/>
</dbReference>
<evidence type="ECO:0000313" key="2">
    <source>
        <dbReference type="EMBL" id="KFI89869.1"/>
    </source>
</evidence>
<protein>
    <submittedName>
        <fullName evidence="2">Uncharacterized protein</fullName>
    </submittedName>
</protein>
<dbReference type="EMBL" id="JGZL01000007">
    <property type="protein sequence ID" value="KFI89869.1"/>
    <property type="molecule type" value="Genomic_DNA"/>
</dbReference>
<organism evidence="2 3">
    <name type="scientific">Bifidobacterium ruminantium</name>
    <dbReference type="NCBI Taxonomy" id="78346"/>
    <lineage>
        <taxon>Bacteria</taxon>
        <taxon>Bacillati</taxon>
        <taxon>Actinomycetota</taxon>
        <taxon>Actinomycetes</taxon>
        <taxon>Bifidobacteriales</taxon>
        <taxon>Bifidobacteriaceae</taxon>
        <taxon>Bifidobacterium</taxon>
    </lineage>
</organism>
<feature type="transmembrane region" description="Helical" evidence="1">
    <location>
        <begin position="39"/>
        <end position="57"/>
    </location>
</feature>
<reference evidence="2 3" key="1">
    <citation type="submission" date="2014-03" db="EMBL/GenBank/DDBJ databases">
        <title>Genomics of Bifidobacteria.</title>
        <authorList>
            <person name="Ventura M."/>
            <person name="Milani C."/>
            <person name="Lugli G.A."/>
        </authorList>
    </citation>
    <scope>NUCLEOTIDE SEQUENCE [LARGE SCALE GENOMIC DNA]</scope>
    <source>
        <strain evidence="2 3">LMG 21811</strain>
    </source>
</reference>
<accession>A0A087D2W9</accession>
<comment type="caution">
    <text evidence="2">The sequence shown here is derived from an EMBL/GenBank/DDBJ whole genome shotgun (WGS) entry which is preliminary data.</text>
</comment>
<evidence type="ECO:0000313" key="3">
    <source>
        <dbReference type="Proteomes" id="UP000029078"/>
    </source>
</evidence>
<dbReference type="AlphaFoldDB" id="A0A087D2W9"/>
<proteinExistence type="predicted"/>
<keyword evidence="3" id="KW-1185">Reference proteome</keyword>
<evidence type="ECO:0000256" key="1">
    <source>
        <dbReference type="SAM" id="Phobius"/>
    </source>
</evidence>
<keyword evidence="1" id="KW-0472">Membrane</keyword>
<dbReference type="Proteomes" id="UP000029078">
    <property type="component" value="Unassembled WGS sequence"/>
</dbReference>
<feature type="transmembrane region" description="Helical" evidence="1">
    <location>
        <begin position="12"/>
        <end position="33"/>
    </location>
</feature>
<keyword evidence="1" id="KW-1133">Transmembrane helix</keyword>
<keyword evidence="1" id="KW-0812">Transmembrane</keyword>
<gene>
    <name evidence="2" type="ORF">BRUM_1089</name>
</gene>
<name>A0A087D2W9_BIFRU</name>